<keyword evidence="1" id="KW-0175">Coiled coil</keyword>
<feature type="coiled-coil region" evidence="1">
    <location>
        <begin position="42"/>
        <end position="93"/>
    </location>
</feature>
<dbReference type="InterPro" id="IPR009636">
    <property type="entry name" value="SCAF"/>
</dbReference>
<gene>
    <name evidence="3" type="ORF">B5F15_06285</name>
</gene>
<proteinExistence type="predicted"/>
<accession>A0A1Y4LTX0</accession>
<feature type="region of interest" description="Disordered" evidence="2">
    <location>
        <begin position="147"/>
        <end position="172"/>
    </location>
</feature>
<dbReference type="EMBL" id="NFKL01000007">
    <property type="protein sequence ID" value="OUP59069.1"/>
    <property type="molecule type" value="Genomic_DNA"/>
</dbReference>
<comment type="caution">
    <text evidence="3">The sequence shown here is derived from an EMBL/GenBank/DDBJ whole genome shotgun (WGS) entry which is preliminary data.</text>
</comment>
<dbReference type="Pfam" id="PF06810">
    <property type="entry name" value="Phage_scaffold"/>
    <property type="match status" value="1"/>
</dbReference>
<dbReference type="Proteomes" id="UP000195326">
    <property type="component" value="Unassembled WGS sequence"/>
</dbReference>
<dbReference type="RefSeq" id="WP_087414757.1">
    <property type="nucleotide sequence ID" value="NZ_NFKL01000007.1"/>
</dbReference>
<sequence length="191" mass="21298">MKREFLQNIKVGDAALPKEIIDVIMDENGRDIEAVKAKFADYDTIKTQLEEAKTTIQSFKDQGQDIEAARQKAAEWENKYNQAIADHEAEKAEREFMADIVDEITRRRGRNKDAIIGALGKDQMDALRSSKNRKDDIKAAFDKFQPDNSYLFDGEQTPPPYSPGAGSQNMGGKVSGVEAAFAKLNPGLKLD</sequence>
<reference evidence="4" key="1">
    <citation type="submission" date="2017-04" db="EMBL/GenBank/DDBJ databases">
        <title>Function of individual gut microbiota members based on whole genome sequencing of pure cultures obtained from chicken caecum.</title>
        <authorList>
            <person name="Medvecky M."/>
            <person name="Cejkova D."/>
            <person name="Polansky O."/>
            <person name="Karasova D."/>
            <person name="Kubasova T."/>
            <person name="Cizek A."/>
            <person name="Rychlik I."/>
        </authorList>
    </citation>
    <scope>NUCLEOTIDE SEQUENCE [LARGE SCALE GENOMIC DNA]</scope>
    <source>
        <strain evidence="4">An179</strain>
    </source>
</reference>
<evidence type="ECO:0000256" key="2">
    <source>
        <dbReference type="SAM" id="MobiDB-lite"/>
    </source>
</evidence>
<evidence type="ECO:0000313" key="4">
    <source>
        <dbReference type="Proteomes" id="UP000195326"/>
    </source>
</evidence>
<evidence type="ECO:0008006" key="5">
    <source>
        <dbReference type="Google" id="ProtNLM"/>
    </source>
</evidence>
<protein>
    <recommendedName>
        <fullName evidence="5">Phage minor structural protein GP20</fullName>
    </recommendedName>
</protein>
<dbReference type="AlphaFoldDB" id="A0A1Y4LTX0"/>
<evidence type="ECO:0000256" key="1">
    <source>
        <dbReference type="SAM" id="Coils"/>
    </source>
</evidence>
<evidence type="ECO:0000313" key="3">
    <source>
        <dbReference type="EMBL" id="OUP59069.1"/>
    </source>
</evidence>
<organism evidence="3 4">
    <name type="scientific">Butyricicoccus pullicaecorum</name>
    <dbReference type="NCBI Taxonomy" id="501571"/>
    <lineage>
        <taxon>Bacteria</taxon>
        <taxon>Bacillati</taxon>
        <taxon>Bacillota</taxon>
        <taxon>Clostridia</taxon>
        <taxon>Eubacteriales</taxon>
        <taxon>Butyricicoccaceae</taxon>
        <taxon>Butyricicoccus</taxon>
    </lineage>
</organism>
<name>A0A1Y4LTX0_9FIRM</name>